<dbReference type="PANTHER" id="PTHR18895">
    <property type="entry name" value="HEMK METHYLTRANSFERASE"/>
    <property type="match status" value="1"/>
</dbReference>
<evidence type="ECO:0000256" key="4">
    <source>
        <dbReference type="ARBA" id="ARBA00022691"/>
    </source>
</evidence>
<dbReference type="CDD" id="cd02440">
    <property type="entry name" value="AdoMet_MTases"/>
    <property type="match status" value="1"/>
</dbReference>
<protein>
    <recommendedName>
        <fullName evidence="1">peptide chain release factor N(5)-glutamine methyltransferase</fullName>
        <ecNumber evidence="1">2.1.1.297</ecNumber>
    </recommendedName>
</protein>
<evidence type="ECO:0000313" key="8">
    <source>
        <dbReference type="EMBL" id="KAJ3840277.1"/>
    </source>
</evidence>
<dbReference type="Proteomes" id="UP001163846">
    <property type="component" value="Unassembled WGS sequence"/>
</dbReference>
<dbReference type="GO" id="GO:0032259">
    <property type="term" value="P:methylation"/>
    <property type="evidence" value="ECO:0007669"/>
    <property type="project" value="UniProtKB-KW"/>
</dbReference>
<dbReference type="InterPro" id="IPR050320">
    <property type="entry name" value="N5-glutamine_MTase"/>
</dbReference>
<evidence type="ECO:0000259" key="7">
    <source>
        <dbReference type="Pfam" id="PF17827"/>
    </source>
</evidence>
<keyword evidence="2 8" id="KW-0489">Methyltransferase</keyword>
<dbReference type="Pfam" id="PF05175">
    <property type="entry name" value="MTS"/>
    <property type="match status" value="1"/>
</dbReference>
<dbReference type="PANTHER" id="PTHR18895:SF74">
    <property type="entry name" value="MTRF1L RELEASE FACTOR GLUTAMINE METHYLTRANSFERASE"/>
    <property type="match status" value="1"/>
</dbReference>
<dbReference type="GO" id="GO:0005739">
    <property type="term" value="C:mitochondrion"/>
    <property type="evidence" value="ECO:0007669"/>
    <property type="project" value="TreeGrafter"/>
</dbReference>
<dbReference type="AlphaFoldDB" id="A0AA38PCA2"/>
<dbReference type="GO" id="GO:0102559">
    <property type="term" value="F:peptide chain release factor N(5)-glutamine methyltransferase activity"/>
    <property type="evidence" value="ECO:0007669"/>
    <property type="project" value="UniProtKB-EC"/>
</dbReference>
<evidence type="ECO:0000313" key="9">
    <source>
        <dbReference type="Proteomes" id="UP001163846"/>
    </source>
</evidence>
<dbReference type="NCBIfam" id="TIGR00536">
    <property type="entry name" value="hemK_fam"/>
    <property type="match status" value="1"/>
</dbReference>
<dbReference type="Gene3D" id="3.40.50.150">
    <property type="entry name" value="Vaccinia Virus protein VP39"/>
    <property type="match status" value="1"/>
</dbReference>
<feature type="domain" description="Methyltransferase small" evidence="6">
    <location>
        <begin position="70"/>
        <end position="167"/>
    </location>
</feature>
<reference evidence="8" key="1">
    <citation type="submission" date="2022-08" db="EMBL/GenBank/DDBJ databases">
        <authorList>
            <consortium name="DOE Joint Genome Institute"/>
            <person name="Min B."/>
            <person name="Riley R."/>
            <person name="Sierra-Patev S."/>
            <person name="Naranjo-Ortiz M."/>
            <person name="Looney B."/>
            <person name="Konkel Z."/>
            <person name="Slot J.C."/>
            <person name="Sakamoto Y."/>
            <person name="Steenwyk J.L."/>
            <person name="Rokas A."/>
            <person name="Carro J."/>
            <person name="Camarero S."/>
            <person name="Ferreira P."/>
            <person name="Molpeceres G."/>
            <person name="Ruiz-Duenas F.J."/>
            <person name="Serrano A."/>
            <person name="Henrissat B."/>
            <person name="Drula E."/>
            <person name="Hughes K.W."/>
            <person name="Mata J.L."/>
            <person name="Ishikawa N.K."/>
            <person name="Vargas-Isla R."/>
            <person name="Ushijima S."/>
            <person name="Smith C.A."/>
            <person name="Ahrendt S."/>
            <person name="Andreopoulos W."/>
            <person name="He G."/>
            <person name="Labutti K."/>
            <person name="Lipzen A."/>
            <person name="Ng V."/>
            <person name="Sandor L."/>
            <person name="Barry K."/>
            <person name="Martinez A.T."/>
            <person name="Xiao Y."/>
            <person name="Gibbons J.G."/>
            <person name="Terashima K."/>
            <person name="Hibbett D.S."/>
            <person name="Grigoriev I.V."/>
        </authorList>
    </citation>
    <scope>NUCLEOTIDE SEQUENCE</scope>
    <source>
        <strain evidence="8">TFB9207</strain>
    </source>
</reference>
<sequence>MRLPLHELRWLKRAALDSNRPLESLVQRRLNHEPLQYIIGTQPFGPLHNLRVRPPVLIPRPETEDWVIRLAEHLSSSFSGRPLSLLDLGTGSGCIPLLLCHLCPNIVATGIDISPHATRLANENAEVCGIPHFRFKAFLGDFVHPGFPKAEAISPPYDVLTSNPPYITPDDYLRLSDDVAKFEDPTALIGGSDGLAFYRAIASLVARQGFLSPKATVALEVDHSQAEIVSDMLSPAGFKTSIWLDPWGKKRTVIAQRQ</sequence>
<evidence type="ECO:0000256" key="3">
    <source>
        <dbReference type="ARBA" id="ARBA00022679"/>
    </source>
</evidence>
<comment type="caution">
    <text evidence="8">The sequence shown here is derived from an EMBL/GenBank/DDBJ whole genome shotgun (WGS) entry which is preliminary data.</text>
</comment>
<dbReference type="InterPro" id="IPR029063">
    <property type="entry name" value="SAM-dependent_MTases_sf"/>
</dbReference>
<keyword evidence="3" id="KW-0808">Transferase</keyword>
<organism evidence="8 9">
    <name type="scientific">Lentinula raphanica</name>
    <dbReference type="NCBI Taxonomy" id="153919"/>
    <lineage>
        <taxon>Eukaryota</taxon>
        <taxon>Fungi</taxon>
        <taxon>Dikarya</taxon>
        <taxon>Basidiomycota</taxon>
        <taxon>Agaricomycotina</taxon>
        <taxon>Agaricomycetes</taxon>
        <taxon>Agaricomycetidae</taxon>
        <taxon>Agaricales</taxon>
        <taxon>Marasmiineae</taxon>
        <taxon>Omphalotaceae</taxon>
        <taxon>Lentinula</taxon>
    </lineage>
</organism>
<dbReference type="InterPro" id="IPR040758">
    <property type="entry name" value="PrmC_N"/>
</dbReference>
<evidence type="ECO:0000256" key="1">
    <source>
        <dbReference type="ARBA" id="ARBA00012771"/>
    </source>
</evidence>
<dbReference type="Gene3D" id="1.10.8.10">
    <property type="entry name" value="DNA helicase RuvA subunit, C-terminal domain"/>
    <property type="match status" value="1"/>
</dbReference>
<dbReference type="InterPro" id="IPR007848">
    <property type="entry name" value="Small_mtfrase_dom"/>
</dbReference>
<proteinExistence type="predicted"/>
<dbReference type="SUPFAM" id="SSF53335">
    <property type="entry name" value="S-adenosyl-L-methionine-dependent methyltransferases"/>
    <property type="match status" value="1"/>
</dbReference>
<evidence type="ECO:0000256" key="2">
    <source>
        <dbReference type="ARBA" id="ARBA00022603"/>
    </source>
</evidence>
<dbReference type="EMBL" id="MU806086">
    <property type="protein sequence ID" value="KAJ3840277.1"/>
    <property type="molecule type" value="Genomic_DNA"/>
</dbReference>
<dbReference type="InterPro" id="IPR004556">
    <property type="entry name" value="HemK-like"/>
</dbReference>
<accession>A0AA38PCA2</accession>
<dbReference type="EC" id="2.1.1.297" evidence="1"/>
<keyword evidence="9" id="KW-1185">Reference proteome</keyword>
<feature type="domain" description="Release factor glutamine methyltransferase N-terminal" evidence="7">
    <location>
        <begin position="22"/>
        <end position="40"/>
    </location>
</feature>
<gene>
    <name evidence="8" type="ORF">F5878DRAFT_613646</name>
</gene>
<keyword evidence="4" id="KW-0949">S-adenosyl-L-methionine</keyword>
<name>A0AA38PCA2_9AGAR</name>
<evidence type="ECO:0000259" key="6">
    <source>
        <dbReference type="Pfam" id="PF05175"/>
    </source>
</evidence>
<comment type="catalytic activity">
    <reaction evidence="5">
        <text>L-glutaminyl-[peptide chain release factor] + S-adenosyl-L-methionine = N(5)-methyl-L-glutaminyl-[peptide chain release factor] + S-adenosyl-L-homocysteine + H(+)</text>
        <dbReference type="Rhea" id="RHEA:42896"/>
        <dbReference type="Rhea" id="RHEA-COMP:10271"/>
        <dbReference type="Rhea" id="RHEA-COMP:10272"/>
        <dbReference type="ChEBI" id="CHEBI:15378"/>
        <dbReference type="ChEBI" id="CHEBI:30011"/>
        <dbReference type="ChEBI" id="CHEBI:57856"/>
        <dbReference type="ChEBI" id="CHEBI:59789"/>
        <dbReference type="ChEBI" id="CHEBI:61891"/>
        <dbReference type="EC" id="2.1.1.297"/>
    </reaction>
</comment>
<dbReference type="Pfam" id="PF17827">
    <property type="entry name" value="PrmC_N"/>
    <property type="match status" value="1"/>
</dbReference>
<evidence type="ECO:0000256" key="5">
    <source>
        <dbReference type="ARBA" id="ARBA00048391"/>
    </source>
</evidence>